<dbReference type="AlphaFoldDB" id="A0A6J7PJX8"/>
<dbReference type="Pfam" id="PF05103">
    <property type="entry name" value="DivIVA"/>
    <property type="match status" value="1"/>
</dbReference>
<keyword evidence="4" id="KW-0132">Cell division</keyword>
<organism evidence="9">
    <name type="scientific">freshwater metagenome</name>
    <dbReference type="NCBI Taxonomy" id="449393"/>
    <lineage>
        <taxon>unclassified sequences</taxon>
        <taxon>metagenomes</taxon>
        <taxon>ecological metagenomes</taxon>
    </lineage>
</organism>
<evidence type="ECO:0000256" key="8">
    <source>
        <dbReference type="SAM" id="MobiDB-lite"/>
    </source>
</evidence>
<proteinExistence type="inferred from homology"/>
<evidence type="ECO:0000256" key="6">
    <source>
        <dbReference type="ARBA" id="ARBA00023306"/>
    </source>
</evidence>
<evidence type="ECO:0000256" key="4">
    <source>
        <dbReference type="ARBA" id="ARBA00022618"/>
    </source>
</evidence>
<reference evidence="9" key="1">
    <citation type="submission" date="2020-05" db="EMBL/GenBank/DDBJ databases">
        <authorList>
            <person name="Chiriac C."/>
            <person name="Salcher M."/>
            <person name="Ghai R."/>
            <person name="Kavagutti S V."/>
        </authorList>
    </citation>
    <scope>NUCLEOTIDE SEQUENCE</scope>
</reference>
<evidence type="ECO:0000256" key="5">
    <source>
        <dbReference type="ARBA" id="ARBA00023054"/>
    </source>
</evidence>
<accession>A0A6J7PJX8</accession>
<dbReference type="EMBL" id="CAFBOZ010000125">
    <property type="protein sequence ID" value="CAB5005667.1"/>
    <property type="molecule type" value="Genomic_DNA"/>
</dbReference>
<keyword evidence="3" id="KW-0963">Cytoplasm</keyword>
<comment type="similarity">
    <text evidence="2">Belongs to the DivIVA family.</text>
</comment>
<keyword evidence="6" id="KW-0131">Cell cycle</keyword>
<dbReference type="GO" id="GO:0005737">
    <property type="term" value="C:cytoplasm"/>
    <property type="evidence" value="ECO:0007669"/>
    <property type="project" value="UniProtKB-SubCell"/>
</dbReference>
<evidence type="ECO:0000256" key="2">
    <source>
        <dbReference type="ARBA" id="ARBA00009008"/>
    </source>
</evidence>
<evidence type="ECO:0000256" key="1">
    <source>
        <dbReference type="ARBA" id="ARBA00004496"/>
    </source>
</evidence>
<keyword evidence="5 7" id="KW-0175">Coiled coil</keyword>
<feature type="region of interest" description="Disordered" evidence="8">
    <location>
        <begin position="205"/>
        <end position="229"/>
    </location>
</feature>
<sequence>MPLSPDDIRAKQFATVRFKEGYRLEEVDAFLDEIEAEIARLTSENAELRSQVAQAPVAASRPLSADLSAMAAPASAAVVVASDPTVEMARLLQLAEATAQARVAQAGDEAEAILMRARVDAQRSVEDTAAERAAQERRVEELRLFEREYRTRLRAYLASQLHDLDAAAEPSLPPSSPAPAIGGAAPMSVAPVAPAPPPAVGAAAFAPPTVPGLASPYTQTAPEPPVDGS</sequence>
<dbReference type="PANTHER" id="PTHR35794">
    <property type="entry name" value="CELL DIVISION PROTEIN DIVIVA"/>
    <property type="match status" value="1"/>
</dbReference>
<dbReference type="GO" id="GO:0051301">
    <property type="term" value="P:cell division"/>
    <property type="evidence" value="ECO:0007669"/>
    <property type="project" value="UniProtKB-KW"/>
</dbReference>
<protein>
    <submittedName>
        <fullName evidence="9">Unannotated protein</fullName>
    </submittedName>
</protein>
<dbReference type="NCBIfam" id="TIGR03544">
    <property type="entry name" value="DivI1A_domain"/>
    <property type="match status" value="1"/>
</dbReference>
<dbReference type="InterPro" id="IPR007793">
    <property type="entry name" value="DivIVA_fam"/>
</dbReference>
<feature type="coiled-coil region" evidence="7">
    <location>
        <begin position="24"/>
        <end position="51"/>
    </location>
</feature>
<gene>
    <name evidence="9" type="ORF">UFOPK3992_00969</name>
</gene>
<evidence type="ECO:0000256" key="7">
    <source>
        <dbReference type="SAM" id="Coils"/>
    </source>
</evidence>
<name>A0A6J7PJX8_9ZZZZ</name>
<dbReference type="PANTHER" id="PTHR35794:SF2">
    <property type="entry name" value="CELL DIVISION PROTEIN DIVIVA"/>
    <property type="match status" value="1"/>
</dbReference>
<evidence type="ECO:0000256" key="3">
    <source>
        <dbReference type="ARBA" id="ARBA00022490"/>
    </source>
</evidence>
<dbReference type="Gene3D" id="6.10.250.660">
    <property type="match status" value="1"/>
</dbReference>
<comment type="subcellular location">
    <subcellularLocation>
        <location evidence="1">Cytoplasm</location>
    </subcellularLocation>
</comment>
<evidence type="ECO:0000313" key="9">
    <source>
        <dbReference type="EMBL" id="CAB5005667.1"/>
    </source>
</evidence>
<dbReference type="InterPro" id="IPR019933">
    <property type="entry name" value="DivIVA_domain"/>
</dbReference>